<evidence type="ECO:0000313" key="1">
    <source>
        <dbReference type="EMBL" id="ARF66604.1"/>
    </source>
</evidence>
<organism evidence="1 2">
    <name type="scientific">Paenibacillus larvae subsp. pulvifaciens</name>
    <dbReference type="NCBI Taxonomy" id="1477"/>
    <lineage>
        <taxon>Bacteria</taxon>
        <taxon>Bacillati</taxon>
        <taxon>Bacillota</taxon>
        <taxon>Bacilli</taxon>
        <taxon>Bacillales</taxon>
        <taxon>Paenibacillaceae</taxon>
        <taxon>Paenibacillus</taxon>
    </lineage>
</organism>
<evidence type="ECO:0008006" key="3">
    <source>
        <dbReference type="Google" id="ProtNLM"/>
    </source>
</evidence>
<protein>
    <recommendedName>
        <fullName evidence="3">Spore coat protein D</fullName>
    </recommendedName>
</protein>
<dbReference type="Proteomes" id="UP000192727">
    <property type="component" value="Chromosome"/>
</dbReference>
<accession>A0A1V0UN58</accession>
<evidence type="ECO:0000313" key="2">
    <source>
        <dbReference type="Proteomes" id="UP000192727"/>
    </source>
</evidence>
<sequence length="74" mass="8711">MPYRHHYHHPHHCKVSPVFCPPLKICKNCYHPVPVPVVHPIEVIRRHHLVPVPRPVYTYSERDVLVDPCGFGYL</sequence>
<reference evidence="1 2" key="1">
    <citation type="submission" date="2017-03" db="EMBL/GenBank/DDBJ databases">
        <title>Paenibacillus larvae genome sequencing.</title>
        <authorList>
            <person name="Dingman D.W."/>
        </authorList>
    </citation>
    <scope>NUCLEOTIDE SEQUENCE [LARGE SCALE GENOMIC DNA]</scope>
    <source>
        <strain evidence="1 2">SAG 10367</strain>
    </source>
</reference>
<dbReference type="EMBL" id="CP020557">
    <property type="protein sequence ID" value="ARF66604.1"/>
    <property type="molecule type" value="Genomic_DNA"/>
</dbReference>
<name>A0A1V0UN58_9BACL</name>
<dbReference type="AlphaFoldDB" id="A0A1V0UN58"/>
<proteinExistence type="predicted"/>
<gene>
    <name evidence="1" type="ORF">B7C51_00500</name>
</gene>